<dbReference type="AlphaFoldDB" id="A0A5B0MHA8"/>
<comment type="caution">
    <text evidence="2">The sequence shown here is derived from an EMBL/GenBank/DDBJ whole genome shotgun (WGS) entry which is preliminary data.</text>
</comment>
<evidence type="ECO:0000313" key="3">
    <source>
        <dbReference type="Proteomes" id="UP000324748"/>
    </source>
</evidence>
<evidence type="ECO:0000256" key="1">
    <source>
        <dbReference type="SAM" id="MobiDB-lite"/>
    </source>
</evidence>
<proteinExistence type="predicted"/>
<organism evidence="2 3">
    <name type="scientific">Puccinia graminis f. sp. tritici</name>
    <dbReference type="NCBI Taxonomy" id="56615"/>
    <lineage>
        <taxon>Eukaryota</taxon>
        <taxon>Fungi</taxon>
        <taxon>Dikarya</taxon>
        <taxon>Basidiomycota</taxon>
        <taxon>Pucciniomycotina</taxon>
        <taxon>Pucciniomycetes</taxon>
        <taxon>Pucciniales</taxon>
        <taxon>Pucciniaceae</taxon>
        <taxon>Puccinia</taxon>
    </lineage>
</organism>
<name>A0A5B0MHA8_PUCGR</name>
<reference evidence="2 3" key="1">
    <citation type="submission" date="2019-05" db="EMBL/GenBank/DDBJ databases">
        <title>Emergence of the Ug99 lineage of the wheat stem rust pathogen through somatic hybridization.</title>
        <authorList>
            <person name="Li F."/>
            <person name="Upadhyaya N.M."/>
            <person name="Sperschneider J."/>
            <person name="Matny O."/>
            <person name="Nguyen-Phuc H."/>
            <person name="Mago R."/>
            <person name="Raley C."/>
            <person name="Miller M.E."/>
            <person name="Silverstein K.A.T."/>
            <person name="Henningsen E."/>
            <person name="Hirsch C.D."/>
            <person name="Visser B."/>
            <person name="Pretorius Z.A."/>
            <person name="Steffenson B.J."/>
            <person name="Schwessinger B."/>
            <person name="Dodds P.N."/>
            <person name="Figueroa M."/>
        </authorList>
    </citation>
    <scope>NUCLEOTIDE SEQUENCE [LARGE SCALE GENOMIC DNA]</scope>
    <source>
        <strain evidence="2">21-0</strain>
    </source>
</reference>
<keyword evidence="3" id="KW-1185">Reference proteome</keyword>
<feature type="region of interest" description="Disordered" evidence="1">
    <location>
        <begin position="24"/>
        <end position="50"/>
    </location>
</feature>
<evidence type="ECO:0000313" key="2">
    <source>
        <dbReference type="EMBL" id="KAA1075406.1"/>
    </source>
</evidence>
<sequence length="50" mass="5285">MYASSPSPLRFGYPVTAYHAGLSLHSQTTTPPATTTPLKSTQPSSPLKLP</sequence>
<feature type="compositionally biased region" description="Low complexity" evidence="1">
    <location>
        <begin position="28"/>
        <end position="37"/>
    </location>
</feature>
<dbReference type="EMBL" id="VSWC01000157">
    <property type="protein sequence ID" value="KAA1075406.1"/>
    <property type="molecule type" value="Genomic_DNA"/>
</dbReference>
<protein>
    <submittedName>
        <fullName evidence="2">Uncharacterized protein</fullName>
    </submittedName>
</protein>
<gene>
    <name evidence="2" type="ORF">PGT21_034836</name>
</gene>
<feature type="compositionally biased region" description="Polar residues" evidence="1">
    <location>
        <begin position="38"/>
        <end position="50"/>
    </location>
</feature>
<accession>A0A5B0MHA8</accession>
<dbReference type="Proteomes" id="UP000324748">
    <property type="component" value="Unassembled WGS sequence"/>
</dbReference>